<evidence type="ECO:0000256" key="3">
    <source>
        <dbReference type="SAM" id="MobiDB-lite"/>
    </source>
</evidence>
<feature type="region of interest" description="Disordered" evidence="3">
    <location>
        <begin position="1"/>
        <end position="23"/>
    </location>
</feature>
<gene>
    <name evidence="5" type="ORF">CAL23_05075</name>
</gene>
<comment type="similarity">
    <text evidence="1">Belongs to the DSD1 family.</text>
</comment>
<proteinExistence type="inferred from homology"/>
<evidence type="ECO:0000256" key="1">
    <source>
        <dbReference type="ARBA" id="ARBA00005323"/>
    </source>
</evidence>
<evidence type="ECO:0000313" key="5">
    <source>
        <dbReference type="EMBL" id="OZI81094.1"/>
    </source>
</evidence>
<name>A0ABX4FFY9_9BORD</name>
<feature type="compositionally biased region" description="Low complexity" evidence="3">
    <location>
        <begin position="1"/>
        <end position="12"/>
    </location>
</feature>
<dbReference type="InterPro" id="IPR051466">
    <property type="entry name" value="D-amino_acid_metab_enzyme"/>
</dbReference>
<evidence type="ECO:0000256" key="2">
    <source>
        <dbReference type="ARBA" id="ARBA00023239"/>
    </source>
</evidence>
<feature type="domain" description="D-serine dehydratase-like" evidence="4">
    <location>
        <begin position="311"/>
        <end position="418"/>
    </location>
</feature>
<evidence type="ECO:0000313" key="6">
    <source>
        <dbReference type="Proteomes" id="UP000216524"/>
    </source>
</evidence>
<dbReference type="Gene3D" id="2.40.37.20">
    <property type="entry name" value="D-serine dehydratase-like domain"/>
    <property type="match status" value="1"/>
</dbReference>
<dbReference type="Pfam" id="PF01168">
    <property type="entry name" value="Ala_racemase_N"/>
    <property type="match status" value="1"/>
</dbReference>
<keyword evidence="2" id="KW-0456">Lyase</keyword>
<sequence>MPAASAPAPLLDPDGKGLGSFEPGTASTEAARLGWNLLDEDISLPVAVLYESRVRHNLAWMQQFMQAYGVKLAPHGKTTMSPALFRRQLDGGAWGITLATAPQAHAAWRRGVRRVLMANQLLGRANMALVASMLRDPGFQFSCLVDSPANVAQLGRYFGEQGLRLPVLIELGVTGGRTGVRTAPQLQAILDELARWPAALALAGVEIYEGVLQDEAAIRAFLRQAAKVIDELAAGGRLWRDRPAILSGAGSAWFDVVAEEFAGLDIGQPLDIVLRPGCYLSHDVGIYRSAAERIGVRNPVARQMAPGLMPALQVWAYVQSLPEPGRAIVALGKRDAAFDAGLPAPAAHYRPPAVAAARPAGDRPAAAPGHWKLTAMMDQHAFMDIAPGDDIAVGDMIAFDISHPCLTFDKWRQVLLLDDDYRVSGVAETYF</sequence>
<dbReference type="InterPro" id="IPR042208">
    <property type="entry name" value="D-ser_dehydrat-like_sf"/>
</dbReference>
<dbReference type="Pfam" id="PF14031">
    <property type="entry name" value="D-ser_dehydrat"/>
    <property type="match status" value="1"/>
</dbReference>
<accession>A0ABX4FFY9</accession>
<dbReference type="SUPFAM" id="SSF51419">
    <property type="entry name" value="PLP-binding barrel"/>
    <property type="match status" value="1"/>
</dbReference>
<dbReference type="PANTHER" id="PTHR28004">
    <property type="entry name" value="ZGC:162816-RELATED"/>
    <property type="match status" value="1"/>
</dbReference>
<reference evidence="5 6" key="1">
    <citation type="submission" date="2017-05" db="EMBL/GenBank/DDBJ databases">
        <title>Complete and WGS of Bordetella genogroups.</title>
        <authorList>
            <person name="Spilker T."/>
            <person name="Lipuma J."/>
        </authorList>
    </citation>
    <scope>NUCLEOTIDE SEQUENCE [LARGE SCALE GENOMIC DNA]</scope>
    <source>
        <strain evidence="5 6">AU3139</strain>
    </source>
</reference>
<dbReference type="RefSeq" id="WP_094829446.1">
    <property type="nucleotide sequence ID" value="NZ_NEVV01000001.1"/>
</dbReference>
<dbReference type="Proteomes" id="UP000216524">
    <property type="component" value="Unassembled WGS sequence"/>
</dbReference>
<organism evidence="5 6">
    <name type="scientific">Bordetella genomosp. 6</name>
    <dbReference type="NCBI Taxonomy" id="463024"/>
    <lineage>
        <taxon>Bacteria</taxon>
        <taxon>Pseudomonadati</taxon>
        <taxon>Pseudomonadota</taxon>
        <taxon>Betaproteobacteria</taxon>
        <taxon>Burkholderiales</taxon>
        <taxon>Alcaligenaceae</taxon>
        <taxon>Bordetella</taxon>
    </lineage>
</organism>
<keyword evidence="6" id="KW-1185">Reference proteome</keyword>
<dbReference type="Gene3D" id="3.20.20.10">
    <property type="entry name" value="Alanine racemase"/>
    <property type="match status" value="1"/>
</dbReference>
<dbReference type="InterPro" id="IPR001608">
    <property type="entry name" value="Ala_racemase_N"/>
</dbReference>
<dbReference type="PANTHER" id="PTHR28004:SF8">
    <property type="entry name" value="D-SERINE DEAMINASE"/>
    <property type="match status" value="1"/>
</dbReference>
<dbReference type="InterPro" id="IPR026956">
    <property type="entry name" value="D-ser_dehydrat-like_dom"/>
</dbReference>
<comment type="caution">
    <text evidence="5">The sequence shown here is derived from an EMBL/GenBank/DDBJ whole genome shotgun (WGS) entry which is preliminary data.</text>
</comment>
<protein>
    <submittedName>
        <fullName evidence="5">Amino acid deaminase</fullName>
    </submittedName>
</protein>
<evidence type="ECO:0000259" key="4">
    <source>
        <dbReference type="SMART" id="SM01119"/>
    </source>
</evidence>
<dbReference type="EMBL" id="NEVV01000001">
    <property type="protein sequence ID" value="OZI81094.1"/>
    <property type="molecule type" value="Genomic_DNA"/>
</dbReference>
<dbReference type="InterPro" id="IPR029066">
    <property type="entry name" value="PLP-binding_barrel"/>
</dbReference>
<dbReference type="SMART" id="SM01119">
    <property type="entry name" value="D-ser_dehydrat"/>
    <property type="match status" value="1"/>
</dbReference>
<dbReference type="CDD" id="cd06818">
    <property type="entry name" value="PLPDE_III_cryptic_DSD"/>
    <property type="match status" value="1"/>
</dbReference>